<feature type="chain" id="PRO_5011466389" evidence="1">
    <location>
        <begin position="28"/>
        <end position="440"/>
    </location>
</feature>
<dbReference type="PANTHER" id="PTHR19328:SF75">
    <property type="entry name" value="ALDOSE SUGAR DEHYDROGENASE YLII"/>
    <property type="match status" value="1"/>
</dbReference>
<dbReference type="PANTHER" id="PTHR19328">
    <property type="entry name" value="HEDGEHOG-INTERACTING PROTEIN"/>
    <property type="match status" value="1"/>
</dbReference>
<protein>
    <submittedName>
        <fullName evidence="3">Glucose/arabinose dehydrogenase, beta-propeller fold</fullName>
    </submittedName>
</protein>
<dbReference type="OrthoDB" id="9770043at2"/>
<name>A0A1G7FW46_9RHOB</name>
<gene>
    <name evidence="3" type="ORF">SAMN04488239_1442</name>
</gene>
<dbReference type="InterPro" id="IPR011041">
    <property type="entry name" value="Quinoprot_gluc/sorb_DH_b-prop"/>
</dbReference>
<dbReference type="EMBL" id="FMZV01000044">
    <property type="protein sequence ID" value="SDE79975.1"/>
    <property type="molecule type" value="Genomic_DNA"/>
</dbReference>
<dbReference type="Gene3D" id="2.120.10.30">
    <property type="entry name" value="TolB, C-terminal domain"/>
    <property type="match status" value="1"/>
</dbReference>
<dbReference type="SUPFAM" id="SSF50952">
    <property type="entry name" value="Soluble quinoprotein glucose dehydrogenase"/>
    <property type="match status" value="1"/>
</dbReference>
<evidence type="ECO:0000313" key="4">
    <source>
        <dbReference type="Proteomes" id="UP000199628"/>
    </source>
</evidence>
<feature type="signal peptide" evidence="1">
    <location>
        <begin position="1"/>
        <end position="27"/>
    </location>
</feature>
<sequence length="440" mass="47599">MKTIKSRFVSGLAAAVLTAGLPLSAKADNHERMDVPKISSTKVLEGLENPWDMAFLSDGTMFYTEKCKGLSVRTTDGTLHALYGMKDSSGYADSGDDLFCEGQAGMLGVVADRHFDKNRTLYVYSSSTKYHGDGCKTNFERCDGNIVMRFRVSDDLTSVSDRTDIVTDIQYKPFESNQPFGGPGAHNGGRLRVGPGGYLWVTGGDRHRGICPQDGQLLCGKVLRIDGDGNAHPDNNPPEGFDKRIYTYGHRNVQGIDFRPSDGKAFTAEHGPWHNDEITALVNGGNAGWDPAQNTGGRGECPDEYCGYEPNQMDGMDPAVRAAYTPMSDTRFDDLMPPSWNNNGFSQGTGSAAFLKGSNWGIYEGRLAVGIMGIGFGDTPPGSRIDMISLTPDGLGINGITRIPLGFSTRFRGLVMGPDNALYVATDDGDIYQVTAESMK</sequence>
<dbReference type="STRING" id="639004.SAMN04488239_1442"/>
<dbReference type="RefSeq" id="WP_093038228.1">
    <property type="nucleotide sequence ID" value="NZ_FMZV01000044.1"/>
</dbReference>
<dbReference type="InterPro" id="IPR012938">
    <property type="entry name" value="Glc/Sorbosone_DH"/>
</dbReference>
<accession>A0A1G7FW46</accession>
<dbReference type="InterPro" id="IPR011042">
    <property type="entry name" value="6-blade_b-propeller_TolB-like"/>
</dbReference>
<feature type="domain" description="Glucose/Sorbosone dehydrogenase" evidence="2">
    <location>
        <begin position="47"/>
        <end position="431"/>
    </location>
</feature>
<reference evidence="4" key="1">
    <citation type="submission" date="2016-10" db="EMBL/GenBank/DDBJ databases">
        <authorList>
            <person name="Varghese N."/>
            <person name="Submissions S."/>
        </authorList>
    </citation>
    <scope>NUCLEOTIDE SEQUENCE [LARGE SCALE GENOMIC DNA]</scope>
    <source>
        <strain evidence="4">CGMCC 1.9108</strain>
    </source>
</reference>
<dbReference type="Pfam" id="PF07995">
    <property type="entry name" value="GSDH"/>
    <property type="match status" value="1"/>
</dbReference>
<evidence type="ECO:0000313" key="3">
    <source>
        <dbReference type="EMBL" id="SDE79975.1"/>
    </source>
</evidence>
<keyword evidence="4" id="KW-1185">Reference proteome</keyword>
<organism evidence="3 4">
    <name type="scientific">Ruegeria marina</name>
    <dbReference type="NCBI Taxonomy" id="639004"/>
    <lineage>
        <taxon>Bacteria</taxon>
        <taxon>Pseudomonadati</taxon>
        <taxon>Pseudomonadota</taxon>
        <taxon>Alphaproteobacteria</taxon>
        <taxon>Rhodobacterales</taxon>
        <taxon>Roseobacteraceae</taxon>
        <taxon>Ruegeria</taxon>
    </lineage>
</organism>
<evidence type="ECO:0000259" key="2">
    <source>
        <dbReference type="Pfam" id="PF07995"/>
    </source>
</evidence>
<dbReference type="Proteomes" id="UP000199628">
    <property type="component" value="Unassembled WGS sequence"/>
</dbReference>
<proteinExistence type="predicted"/>
<dbReference type="AlphaFoldDB" id="A0A1G7FW46"/>
<evidence type="ECO:0000256" key="1">
    <source>
        <dbReference type="SAM" id="SignalP"/>
    </source>
</evidence>
<keyword evidence="1" id="KW-0732">Signal</keyword>